<dbReference type="PROSITE" id="PS50102">
    <property type="entry name" value="RRM"/>
    <property type="match status" value="1"/>
</dbReference>
<dbReference type="InterPro" id="IPR012677">
    <property type="entry name" value="Nucleotide-bd_a/b_plait_sf"/>
</dbReference>
<dbReference type="InterPro" id="IPR000504">
    <property type="entry name" value="RRM_dom"/>
</dbReference>
<keyword evidence="1" id="KW-0694">RNA-binding</keyword>
<dbReference type="Gramene" id="AET5Gv20700700.24">
    <property type="protein sequence ID" value="AET5Gv20700700.24"/>
    <property type="gene ID" value="AET5Gv20700700"/>
</dbReference>
<name>A0A453LBW9_AEGTS</name>
<evidence type="ECO:0000259" key="3">
    <source>
        <dbReference type="PROSITE" id="PS50102"/>
    </source>
</evidence>
<reference evidence="4" key="3">
    <citation type="journal article" date="2017" name="Nature">
        <title>Genome sequence of the progenitor of the wheat D genome Aegilops tauschii.</title>
        <authorList>
            <person name="Luo M.C."/>
            <person name="Gu Y.Q."/>
            <person name="Puiu D."/>
            <person name="Wang H."/>
            <person name="Twardziok S.O."/>
            <person name="Deal K.R."/>
            <person name="Huo N."/>
            <person name="Zhu T."/>
            <person name="Wang L."/>
            <person name="Wang Y."/>
            <person name="McGuire P.E."/>
            <person name="Liu S."/>
            <person name="Long H."/>
            <person name="Ramasamy R.K."/>
            <person name="Rodriguez J.C."/>
            <person name="Van S.L."/>
            <person name="Yuan L."/>
            <person name="Wang Z."/>
            <person name="Xia Z."/>
            <person name="Xiao L."/>
            <person name="Anderson O.D."/>
            <person name="Ouyang S."/>
            <person name="Liang Y."/>
            <person name="Zimin A.V."/>
            <person name="Pertea G."/>
            <person name="Qi P."/>
            <person name="Bennetzen J.L."/>
            <person name="Dai X."/>
            <person name="Dawson M.W."/>
            <person name="Muller H.G."/>
            <person name="Kugler K."/>
            <person name="Rivarola-Duarte L."/>
            <person name="Spannagl M."/>
            <person name="Mayer K.F.X."/>
            <person name="Lu F.H."/>
            <person name="Bevan M.W."/>
            <person name="Leroy P."/>
            <person name="Li P."/>
            <person name="You F.M."/>
            <person name="Sun Q."/>
            <person name="Liu Z."/>
            <person name="Lyons E."/>
            <person name="Wicker T."/>
            <person name="Salzberg S.L."/>
            <person name="Devos K.M."/>
            <person name="Dvorak J."/>
        </authorList>
    </citation>
    <scope>NUCLEOTIDE SEQUENCE [LARGE SCALE GENOMIC DNA]</scope>
    <source>
        <strain evidence="4">cv. AL8/78</strain>
    </source>
</reference>
<dbReference type="SUPFAM" id="SSF54928">
    <property type="entry name" value="RNA-binding domain, RBD"/>
    <property type="match status" value="1"/>
</dbReference>
<reference evidence="5" key="2">
    <citation type="journal article" date="2017" name="Nat. Plants">
        <title>The Aegilops tauschii genome reveals multiple impacts of transposons.</title>
        <authorList>
            <person name="Zhao G."/>
            <person name="Zou C."/>
            <person name="Li K."/>
            <person name="Wang K."/>
            <person name="Li T."/>
            <person name="Gao L."/>
            <person name="Zhang X."/>
            <person name="Wang H."/>
            <person name="Yang Z."/>
            <person name="Liu X."/>
            <person name="Jiang W."/>
            <person name="Mao L."/>
            <person name="Kong X."/>
            <person name="Jiao Y."/>
            <person name="Jia J."/>
        </authorList>
    </citation>
    <scope>NUCLEOTIDE SEQUENCE [LARGE SCALE GENOMIC DNA]</scope>
    <source>
        <strain evidence="5">cv. AL8/78</strain>
    </source>
</reference>
<reference evidence="4" key="5">
    <citation type="journal article" date="2021" name="G3 (Bethesda)">
        <title>Aegilops tauschii genome assembly Aet v5.0 features greater sequence contiguity and improved annotation.</title>
        <authorList>
            <person name="Wang L."/>
            <person name="Zhu T."/>
            <person name="Rodriguez J.C."/>
            <person name="Deal K.R."/>
            <person name="Dubcovsky J."/>
            <person name="McGuire P.E."/>
            <person name="Lux T."/>
            <person name="Spannagl M."/>
            <person name="Mayer K.F.X."/>
            <person name="Baldrich P."/>
            <person name="Meyers B.C."/>
            <person name="Huo N."/>
            <person name="Gu Y.Q."/>
            <person name="Zhou H."/>
            <person name="Devos K.M."/>
            <person name="Bennetzen J.L."/>
            <person name="Unver T."/>
            <person name="Budak H."/>
            <person name="Gulick P.J."/>
            <person name="Galiba G."/>
            <person name="Kalapos B."/>
            <person name="Nelson D.R."/>
            <person name="Li P."/>
            <person name="You F.M."/>
            <person name="Luo M.C."/>
            <person name="Dvorak J."/>
        </authorList>
    </citation>
    <scope>NUCLEOTIDE SEQUENCE [LARGE SCALE GENOMIC DNA]</scope>
    <source>
        <strain evidence="4">cv. AL8/78</strain>
    </source>
</reference>
<dbReference type="InterPro" id="IPR035979">
    <property type="entry name" value="RBD_domain_sf"/>
</dbReference>
<dbReference type="CDD" id="cd00590">
    <property type="entry name" value="RRM_SF"/>
    <property type="match status" value="1"/>
</dbReference>
<accession>A0A453LBW9</accession>
<evidence type="ECO:0000313" key="4">
    <source>
        <dbReference type="EnsemblPlants" id="AET5Gv20700700.24"/>
    </source>
</evidence>
<evidence type="ECO:0000256" key="1">
    <source>
        <dbReference type="PROSITE-ProRule" id="PRU00176"/>
    </source>
</evidence>
<dbReference type="Gramene" id="AET5Gv20700700.25">
    <property type="protein sequence ID" value="AET5Gv20700700.25"/>
    <property type="gene ID" value="AET5Gv20700700"/>
</dbReference>
<dbReference type="EnsemblPlants" id="AET5Gv20700700.25">
    <property type="protein sequence ID" value="AET5Gv20700700.25"/>
    <property type="gene ID" value="AET5Gv20700700"/>
</dbReference>
<evidence type="ECO:0000256" key="2">
    <source>
        <dbReference type="SAM" id="MobiDB-lite"/>
    </source>
</evidence>
<protein>
    <recommendedName>
        <fullName evidence="3">RRM domain-containing protein</fullName>
    </recommendedName>
</protein>
<dbReference type="Gene3D" id="3.30.70.330">
    <property type="match status" value="1"/>
</dbReference>
<keyword evidence="5" id="KW-1185">Reference proteome</keyword>
<dbReference type="AlphaFoldDB" id="A0A453LBW9"/>
<dbReference type="Pfam" id="PF00076">
    <property type="entry name" value="RRM_1"/>
    <property type="match status" value="1"/>
</dbReference>
<sequence length="131" mass="14543">MREAKIPTNVLQVGLPNTHKVNEEALRRGMVAQGLVTDIKAFPERLYAFVEFATIEGASNAKNLLDGRLFNNTRIHVLFSSSGLYNITSLVEFPRSEMYNDSPHAACDYLGAGRSSHGTSQGYDPRRGRSR</sequence>
<dbReference type="Gramene" id="AET5Gv20700700.23">
    <property type="protein sequence ID" value="AET5Gv20700700.23"/>
    <property type="gene ID" value="AET5Gv20700700"/>
</dbReference>
<feature type="region of interest" description="Disordered" evidence="2">
    <location>
        <begin position="110"/>
        <end position="131"/>
    </location>
</feature>
<dbReference type="EnsemblPlants" id="AET5Gv20700700.24">
    <property type="protein sequence ID" value="AET5Gv20700700.24"/>
    <property type="gene ID" value="AET5Gv20700700"/>
</dbReference>
<reference evidence="5" key="1">
    <citation type="journal article" date="2014" name="Science">
        <title>Ancient hybridizations among the ancestral genomes of bread wheat.</title>
        <authorList>
            <consortium name="International Wheat Genome Sequencing Consortium,"/>
            <person name="Marcussen T."/>
            <person name="Sandve S.R."/>
            <person name="Heier L."/>
            <person name="Spannagl M."/>
            <person name="Pfeifer M."/>
            <person name="Jakobsen K.S."/>
            <person name="Wulff B.B."/>
            <person name="Steuernagel B."/>
            <person name="Mayer K.F."/>
            <person name="Olsen O.A."/>
        </authorList>
    </citation>
    <scope>NUCLEOTIDE SEQUENCE [LARGE SCALE GENOMIC DNA]</scope>
    <source>
        <strain evidence="5">cv. AL8/78</strain>
    </source>
</reference>
<dbReference type="Proteomes" id="UP000015105">
    <property type="component" value="Chromosome 5D"/>
</dbReference>
<reference evidence="4" key="4">
    <citation type="submission" date="2019-03" db="UniProtKB">
        <authorList>
            <consortium name="EnsemblPlants"/>
        </authorList>
    </citation>
    <scope>IDENTIFICATION</scope>
</reference>
<proteinExistence type="predicted"/>
<dbReference type="EnsemblPlants" id="AET5Gv20700700.23">
    <property type="protein sequence ID" value="AET5Gv20700700.23"/>
    <property type="gene ID" value="AET5Gv20700700"/>
</dbReference>
<evidence type="ECO:0000313" key="5">
    <source>
        <dbReference type="Proteomes" id="UP000015105"/>
    </source>
</evidence>
<dbReference type="SMART" id="SM00360">
    <property type="entry name" value="RRM"/>
    <property type="match status" value="1"/>
</dbReference>
<dbReference type="GO" id="GO:0003723">
    <property type="term" value="F:RNA binding"/>
    <property type="evidence" value="ECO:0007669"/>
    <property type="project" value="UniProtKB-UniRule"/>
</dbReference>
<organism evidence="4 5">
    <name type="scientific">Aegilops tauschii subsp. strangulata</name>
    <name type="common">Goatgrass</name>
    <dbReference type="NCBI Taxonomy" id="200361"/>
    <lineage>
        <taxon>Eukaryota</taxon>
        <taxon>Viridiplantae</taxon>
        <taxon>Streptophyta</taxon>
        <taxon>Embryophyta</taxon>
        <taxon>Tracheophyta</taxon>
        <taxon>Spermatophyta</taxon>
        <taxon>Magnoliopsida</taxon>
        <taxon>Liliopsida</taxon>
        <taxon>Poales</taxon>
        <taxon>Poaceae</taxon>
        <taxon>BOP clade</taxon>
        <taxon>Pooideae</taxon>
        <taxon>Triticodae</taxon>
        <taxon>Triticeae</taxon>
        <taxon>Triticinae</taxon>
        <taxon>Aegilops</taxon>
    </lineage>
</organism>
<feature type="domain" description="RRM" evidence="3">
    <location>
        <begin position="8"/>
        <end position="82"/>
    </location>
</feature>